<dbReference type="InterPro" id="IPR001387">
    <property type="entry name" value="Cro/C1-type_HTH"/>
</dbReference>
<sequence length="180" mass="20636">MIGISKEIRKIRKKNNITLKELSEKTGLSVSFLSQVERGLSSMTITSLKKIADALNVPMKRFFDEESDLCFIRKKSEQKFIRIERSNMQYKRLSGIFEGRKLEPILLVKKPNSGDTEEITHEGEEFHYVLQGEAVYTIEGKEYILKEGESIHFPSTLPHALSNNSDIELKVISVITQLVF</sequence>
<evidence type="ECO:0000256" key="1">
    <source>
        <dbReference type="ARBA" id="ARBA00023125"/>
    </source>
</evidence>
<dbReference type="InterPro" id="IPR050807">
    <property type="entry name" value="TransReg_Diox_bact_type"/>
</dbReference>
<proteinExistence type="predicted"/>
<dbReference type="SUPFAM" id="SSF47413">
    <property type="entry name" value="lambda repressor-like DNA-binding domains"/>
    <property type="match status" value="1"/>
</dbReference>
<dbReference type="Proteomes" id="UP000190285">
    <property type="component" value="Unassembled WGS sequence"/>
</dbReference>
<protein>
    <submittedName>
        <fullName evidence="3">Transcriptional regulator, XRE family with cupin sensor</fullName>
    </submittedName>
</protein>
<dbReference type="SMART" id="SM00530">
    <property type="entry name" value="HTH_XRE"/>
    <property type="match status" value="1"/>
</dbReference>
<dbReference type="Gene3D" id="2.60.120.10">
    <property type="entry name" value="Jelly Rolls"/>
    <property type="match status" value="1"/>
</dbReference>
<feature type="domain" description="HTH cro/C1-type" evidence="2">
    <location>
        <begin position="8"/>
        <end position="62"/>
    </location>
</feature>
<dbReference type="CDD" id="cd00093">
    <property type="entry name" value="HTH_XRE"/>
    <property type="match status" value="1"/>
</dbReference>
<dbReference type="GO" id="GO:0005829">
    <property type="term" value="C:cytosol"/>
    <property type="evidence" value="ECO:0007669"/>
    <property type="project" value="TreeGrafter"/>
</dbReference>
<gene>
    <name evidence="3" type="ORF">SAMN02194393_05246</name>
</gene>
<reference evidence="3 4" key="1">
    <citation type="submission" date="2017-02" db="EMBL/GenBank/DDBJ databases">
        <authorList>
            <person name="Peterson S.W."/>
        </authorList>
    </citation>
    <scope>NUCLEOTIDE SEQUENCE [LARGE SCALE GENOMIC DNA]</scope>
    <source>
        <strain evidence="3 4">M1</strain>
    </source>
</reference>
<dbReference type="OrthoDB" id="9814553at2"/>
<dbReference type="STRING" id="36842.SAMN02194393_05246"/>
<dbReference type="GO" id="GO:0003700">
    <property type="term" value="F:DNA-binding transcription factor activity"/>
    <property type="evidence" value="ECO:0007669"/>
    <property type="project" value="TreeGrafter"/>
</dbReference>
<dbReference type="Gene3D" id="1.10.260.40">
    <property type="entry name" value="lambda repressor-like DNA-binding domains"/>
    <property type="match status" value="1"/>
</dbReference>
<dbReference type="SUPFAM" id="SSF51182">
    <property type="entry name" value="RmlC-like cupins"/>
    <property type="match status" value="1"/>
</dbReference>
<dbReference type="InterPro" id="IPR013096">
    <property type="entry name" value="Cupin_2"/>
</dbReference>
<dbReference type="PANTHER" id="PTHR46797">
    <property type="entry name" value="HTH-TYPE TRANSCRIPTIONAL REGULATOR"/>
    <property type="match status" value="1"/>
</dbReference>
<dbReference type="CDD" id="cd02209">
    <property type="entry name" value="cupin_XRE_C"/>
    <property type="match status" value="1"/>
</dbReference>
<dbReference type="Pfam" id="PF07883">
    <property type="entry name" value="Cupin_2"/>
    <property type="match status" value="1"/>
</dbReference>
<dbReference type="InterPro" id="IPR011051">
    <property type="entry name" value="RmlC_Cupin_sf"/>
</dbReference>
<accession>A0A1T5MSE2</accession>
<evidence type="ECO:0000313" key="4">
    <source>
        <dbReference type="Proteomes" id="UP000190285"/>
    </source>
</evidence>
<dbReference type="GO" id="GO:0003677">
    <property type="term" value="F:DNA binding"/>
    <property type="evidence" value="ECO:0007669"/>
    <property type="project" value="UniProtKB-KW"/>
</dbReference>
<organism evidence="3 4">
    <name type="scientific">Maledivibacter halophilus</name>
    <dbReference type="NCBI Taxonomy" id="36842"/>
    <lineage>
        <taxon>Bacteria</taxon>
        <taxon>Bacillati</taxon>
        <taxon>Bacillota</taxon>
        <taxon>Clostridia</taxon>
        <taxon>Peptostreptococcales</taxon>
        <taxon>Caminicellaceae</taxon>
        <taxon>Maledivibacter</taxon>
    </lineage>
</organism>
<dbReference type="EMBL" id="FUZT01000023">
    <property type="protein sequence ID" value="SKC90943.1"/>
    <property type="molecule type" value="Genomic_DNA"/>
</dbReference>
<dbReference type="Pfam" id="PF01381">
    <property type="entry name" value="HTH_3"/>
    <property type="match status" value="1"/>
</dbReference>
<dbReference type="RefSeq" id="WP_079495831.1">
    <property type="nucleotide sequence ID" value="NZ_FUZT01000023.1"/>
</dbReference>
<dbReference type="PANTHER" id="PTHR46797:SF25">
    <property type="entry name" value="TRANSCRIPTIONAL REGULATOR"/>
    <property type="match status" value="1"/>
</dbReference>
<dbReference type="InterPro" id="IPR014710">
    <property type="entry name" value="RmlC-like_jellyroll"/>
</dbReference>
<name>A0A1T5MSE2_9FIRM</name>
<evidence type="ECO:0000259" key="2">
    <source>
        <dbReference type="PROSITE" id="PS50943"/>
    </source>
</evidence>
<dbReference type="PROSITE" id="PS50943">
    <property type="entry name" value="HTH_CROC1"/>
    <property type="match status" value="1"/>
</dbReference>
<keyword evidence="4" id="KW-1185">Reference proteome</keyword>
<dbReference type="AlphaFoldDB" id="A0A1T5MSE2"/>
<evidence type="ECO:0000313" key="3">
    <source>
        <dbReference type="EMBL" id="SKC90943.1"/>
    </source>
</evidence>
<keyword evidence="1" id="KW-0238">DNA-binding</keyword>
<dbReference type="InterPro" id="IPR010982">
    <property type="entry name" value="Lambda_DNA-bd_dom_sf"/>
</dbReference>